<dbReference type="UniPathway" id="UPA00251">
    <property type="reaction ID" value="UER00324"/>
</dbReference>
<evidence type="ECO:0000259" key="13">
    <source>
        <dbReference type="Pfam" id="PF01593"/>
    </source>
</evidence>
<keyword evidence="6 11" id="KW-0274">FAD</keyword>
<dbReference type="InterPro" id="IPR036188">
    <property type="entry name" value="FAD/NAD-bd_sf"/>
</dbReference>
<evidence type="ECO:0000256" key="10">
    <source>
        <dbReference type="ARBA" id="ARBA00047554"/>
    </source>
</evidence>
<evidence type="ECO:0000256" key="1">
    <source>
        <dbReference type="ARBA" id="ARBA00002600"/>
    </source>
</evidence>
<comment type="similarity">
    <text evidence="3 11">Belongs to the protoporphyrinogen/coproporphyrinogen oxidase family. Protoporphyrinogen oxidase subfamily.</text>
</comment>
<keyword evidence="8 11" id="KW-0350">Heme biosynthesis</keyword>
<feature type="domain" description="Amine oxidase" evidence="13">
    <location>
        <begin position="80"/>
        <end position="559"/>
    </location>
</feature>
<evidence type="ECO:0000256" key="4">
    <source>
        <dbReference type="ARBA" id="ARBA00012867"/>
    </source>
</evidence>
<dbReference type="InterPro" id="IPR004572">
    <property type="entry name" value="Protoporphyrinogen_oxidase"/>
</dbReference>
<comment type="catalytic activity">
    <reaction evidence="10 11">
        <text>protoporphyrinogen IX + 3 O2 = protoporphyrin IX + 3 H2O2</text>
        <dbReference type="Rhea" id="RHEA:25576"/>
        <dbReference type="ChEBI" id="CHEBI:15379"/>
        <dbReference type="ChEBI" id="CHEBI:16240"/>
        <dbReference type="ChEBI" id="CHEBI:57306"/>
        <dbReference type="ChEBI" id="CHEBI:57307"/>
        <dbReference type="EC" id="1.3.3.4"/>
    </reaction>
</comment>
<keyword evidence="9 11" id="KW-0627">Porphyrin biosynthesis</keyword>
<evidence type="ECO:0000313" key="14">
    <source>
        <dbReference type="EMBL" id="OBT95697.1"/>
    </source>
</evidence>
<dbReference type="GO" id="GO:0005743">
    <property type="term" value="C:mitochondrial inner membrane"/>
    <property type="evidence" value="ECO:0007669"/>
    <property type="project" value="UniProtKB-SubCell"/>
</dbReference>
<evidence type="ECO:0000256" key="9">
    <source>
        <dbReference type="ARBA" id="ARBA00023244"/>
    </source>
</evidence>
<dbReference type="GO" id="GO:0004729">
    <property type="term" value="F:oxygen-dependent protoporphyrinogen oxidase activity"/>
    <property type="evidence" value="ECO:0007669"/>
    <property type="project" value="UniProtKB-UniRule"/>
</dbReference>
<evidence type="ECO:0000256" key="2">
    <source>
        <dbReference type="ARBA" id="ARBA00005073"/>
    </source>
</evidence>
<dbReference type="OrthoDB" id="438553at2759"/>
<protein>
    <recommendedName>
        <fullName evidence="4 11">Protoporphyrinogen oxidase</fullName>
        <ecNumber evidence="4 11">1.3.3.4</ecNumber>
    </recommendedName>
</protein>
<dbReference type="InterPro" id="IPR002937">
    <property type="entry name" value="Amino_oxidase"/>
</dbReference>
<keyword evidence="15" id="KW-1185">Reference proteome</keyword>
<reference evidence="14 15" key="1">
    <citation type="submission" date="2016-03" db="EMBL/GenBank/DDBJ databases">
        <title>Comparative genomics of Pseudogymnoascus destructans, the fungus causing white-nose syndrome of bats.</title>
        <authorList>
            <person name="Palmer J.M."/>
            <person name="Drees K.P."/>
            <person name="Foster J.T."/>
            <person name="Lindner D.L."/>
        </authorList>
    </citation>
    <scope>NUCLEOTIDE SEQUENCE [LARGE SCALE GENOMIC DNA]</scope>
    <source>
        <strain evidence="14 15">UAMH 10579</strain>
    </source>
</reference>
<evidence type="ECO:0000256" key="11">
    <source>
        <dbReference type="RuleBase" id="RU367069"/>
    </source>
</evidence>
<comment type="cofactor">
    <cofactor evidence="11">
        <name>FAD</name>
        <dbReference type="ChEBI" id="CHEBI:57692"/>
    </cofactor>
    <text evidence="11">Binds 1 FAD per subunit.</text>
</comment>
<dbReference type="STRING" id="342668.A0A1B8GIL1"/>
<evidence type="ECO:0000256" key="7">
    <source>
        <dbReference type="ARBA" id="ARBA00023002"/>
    </source>
</evidence>
<accession>A0A1B8GIL1</accession>
<sequence>MLLHAPEARLVMLLRQCYRSPRCLSTRRGKRLYTTMRVPSTSAPRPRAGQSSCKTGNSARSLTSTTGGAPEHVAVLGGGITGLVAAAMAARLNPDTKVTVYESSDRLGGYVHSEMVQSSDGPVVFELGPRSLRPATARGYHGLSMAQNLGLEDNMVFTSKDSPAGSNRFIYYPDKLVRVPSPNDGRLRVFYKLLTDPLFEGVAGALWAESQVPRRPDSLVDESIGGFITRRTGGNPKLVDNIFSAVIHGIFAGDINKLSVRSLMPRLWEAEGRFGSLSMGMVRNKPEGYGPNGISDLHKWGDQVLFGQALGEKARQASIYTFTNGMQTLPDALGRVIKESKNANIRGGTSVSGISSSSDGKTIRIKTSNNQPAQSYSHVISTLPAHNLCHLINIPALSLIPYTTVMVVNLYYKNPHLVPQPGFGYLIPQSVPFKQNPEFALGVVFDSHATPHIDGAPGTKLTVMLGGHYWDGRSADELPTPEEGQRMAELVLARHLKITDKPDQVLATLHKNCIPQYTVGHKERLQSVDAGIRRMFGNRLSVGGAWVDGVGVNDCVFSGAFQGLSVGKGYTGLELALEDKEKLRTMMPPGLTL</sequence>
<dbReference type="GO" id="GO:0006782">
    <property type="term" value="P:protoporphyrinogen IX biosynthetic process"/>
    <property type="evidence" value="ECO:0007669"/>
    <property type="project" value="UniProtKB-UniRule"/>
</dbReference>
<dbReference type="SUPFAM" id="SSF54373">
    <property type="entry name" value="FAD-linked reductases, C-terminal domain"/>
    <property type="match status" value="1"/>
</dbReference>
<dbReference type="EC" id="1.3.3.4" evidence="4 11"/>
<dbReference type="PANTHER" id="PTHR42923:SF3">
    <property type="entry name" value="PROTOPORPHYRINOGEN OXIDASE"/>
    <property type="match status" value="1"/>
</dbReference>
<organism evidence="14 15">
    <name type="scientific">Pseudogymnoascus verrucosus</name>
    <dbReference type="NCBI Taxonomy" id="342668"/>
    <lineage>
        <taxon>Eukaryota</taxon>
        <taxon>Fungi</taxon>
        <taxon>Dikarya</taxon>
        <taxon>Ascomycota</taxon>
        <taxon>Pezizomycotina</taxon>
        <taxon>Leotiomycetes</taxon>
        <taxon>Thelebolales</taxon>
        <taxon>Thelebolaceae</taxon>
        <taxon>Pseudogymnoascus</taxon>
    </lineage>
</organism>
<dbReference type="EMBL" id="KV460233">
    <property type="protein sequence ID" value="OBT95697.1"/>
    <property type="molecule type" value="Genomic_DNA"/>
</dbReference>
<dbReference type="InterPro" id="IPR050464">
    <property type="entry name" value="Zeta_carotene_desat/Oxidored"/>
</dbReference>
<comment type="subcellular location">
    <subcellularLocation>
        <location evidence="11">Mitochondrion inner membrane</location>
    </subcellularLocation>
</comment>
<evidence type="ECO:0000256" key="5">
    <source>
        <dbReference type="ARBA" id="ARBA00022630"/>
    </source>
</evidence>
<keyword evidence="7 11" id="KW-0560">Oxidoreductase</keyword>
<evidence type="ECO:0000256" key="8">
    <source>
        <dbReference type="ARBA" id="ARBA00023133"/>
    </source>
</evidence>
<proteinExistence type="inferred from homology"/>
<evidence type="ECO:0000256" key="12">
    <source>
        <dbReference type="SAM" id="MobiDB-lite"/>
    </source>
</evidence>
<dbReference type="GeneID" id="28839898"/>
<keyword evidence="5 11" id="KW-0285">Flavoprotein</keyword>
<feature type="region of interest" description="Disordered" evidence="12">
    <location>
        <begin position="36"/>
        <end position="68"/>
    </location>
</feature>
<dbReference type="PANTHER" id="PTHR42923">
    <property type="entry name" value="PROTOPORPHYRINOGEN OXIDASE"/>
    <property type="match status" value="1"/>
</dbReference>
<gene>
    <name evidence="14" type="primary">HEM14</name>
    <name evidence="14" type="ORF">VE01_06512</name>
</gene>
<dbReference type="Gene3D" id="3.50.50.60">
    <property type="entry name" value="FAD/NAD(P)-binding domain"/>
    <property type="match status" value="1"/>
</dbReference>
<evidence type="ECO:0000256" key="6">
    <source>
        <dbReference type="ARBA" id="ARBA00022827"/>
    </source>
</evidence>
<evidence type="ECO:0000313" key="15">
    <source>
        <dbReference type="Proteomes" id="UP000091956"/>
    </source>
</evidence>
<dbReference type="AlphaFoldDB" id="A0A1B8GIL1"/>
<dbReference type="Pfam" id="PF01593">
    <property type="entry name" value="Amino_oxidase"/>
    <property type="match status" value="1"/>
</dbReference>
<comment type="function">
    <text evidence="1 11">Catalyzes the 6-electron oxidation of protoporphyrinogen-IX to form protoporphyrin-IX.</text>
</comment>
<name>A0A1B8GIL1_9PEZI</name>
<dbReference type="SUPFAM" id="SSF51905">
    <property type="entry name" value="FAD/NAD(P)-binding domain"/>
    <property type="match status" value="1"/>
</dbReference>
<dbReference type="RefSeq" id="XP_018129430.1">
    <property type="nucleotide sequence ID" value="XM_018275957.2"/>
</dbReference>
<comment type="pathway">
    <text evidence="2 11">Porphyrin-containing compound metabolism; protoporphyrin-IX biosynthesis; protoporphyrin-IX from protoporphyrinogen-IX: step 1/1.</text>
</comment>
<feature type="compositionally biased region" description="Polar residues" evidence="12">
    <location>
        <begin position="37"/>
        <end position="67"/>
    </location>
</feature>
<dbReference type="NCBIfam" id="TIGR00562">
    <property type="entry name" value="proto_IX_ox"/>
    <property type="match status" value="1"/>
</dbReference>
<dbReference type="Proteomes" id="UP000091956">
    <property type="component" value="Unassembled WGS sequence"/>
</dbReference>
<evidence type="ECO:0000256" key="3">
    <source>
        <dbReference type="ARBA" id="ARBA00010551"/>
    </source>
</evidence>
<reference evidence="15" key="2">
    <citation type="journal article" date="2018" name="Nat. Commun.">
        <title>Extreme sensitivity to ultraviolet light in the fungal pathogen causing white-nose syndrome of bats.</title>
        <authorList>
            <person name="Palmer J.M."/>
            <person name="Drees K.P."/>
            <person name="Foster J.T."/>
            <person name="Lindner D.L."/>
        </authorList>
    </citation>
    <scope>NUCLEOTIDE SEQUENCE [LARGE SCALE GENOMIC DNA]</scope>
    <source>
        <strain evidence="15">UAMH 10579</strain>
    </source>
</reference>